<proteinExistence type="predicted"/>
<dbReference type="AlphaFoldDB" id="A0A5R8P6Y0"/>
<reference evidence="1 2" key="1">
    <citation type="submission" date="2019-05" db="EMBL/GenBank/DDBJ databases">
        <title>Genomes sequences of two Nocardia cyriacigeorgica environmental isolates, type strains Nocardia asteroides ATCC 19247 and Nocardia cyriacigeorgica DSM 44484.</title>
        <authorList>
            <person name="Vautrin F."/>
            <person name="Bergeron E."/>
            <person name="Dubost A."/>
            <person name="Abrouk D."/>
            <person name="Rodriguez Nava V."/>
            <person name="Pujic P."/>
        </authorList>
    </citation>
    <scope>NUCLEOTIDE SEQUENCE [LARGE SCALE GENOMIC DNA]</scope>
    <source>
        <strain evidence="1 2">EML 1456</strain>
    </source>
</reference>
<evidence type="ECO:0000313" key="2">
    <source>
        <dbReference type="Proteomes" id="UP000308349"/>
    </source>
</evidence>
<dbReference type="Proteomes" id="UP000308349">
    <property type="component" value="Unassembled WGS sequence"/>
</dbReference>
<evidence type="ECO:0000313" key="1">
    <source>
        <dbReference type="EMBL" id="TLF92925.1"/>
    </source>
</evidence>
<dbReference type="EMBL" id="VBUU01000055">
    <property type="protein sequence ID" value="TLF92925.1"/>
    <property type="molecule type" value="Genomic_DNA"/>
</dbReference>
<protein>
    <submittedName>
        <fullName evidence="1">Uncharacterized protein</fullName>
    </submittedName>
</protein>
<comment type="caution">
    <text evidence="1">The sequence shown here is derived from an EMBL/GenBank/DDBJ whole genome shotgun (WGS) entry which is preliminary data.</text>
</comment>
<accession>A0A5R8P6Y0</accession>
<gene>
    <name evidence="1" type="ORF">FEK35_30225</name>
</gene>
<name>A0A5R8P6Y0_9NOCA</name>
<dbReference type="RefSeq" id="WP_138459121.1">
    <property type="nucleotide sequence ID" value="NZ_VBUU01000055.1"/>
</dbReference>
<sequence>MASKIIDEMTCGTETGVPAEADQRHVYVLHEMVIHYQSCDTRKVVISAEPGCVRAVAVTRSSATPSMGVLVGGPIAAICTRIRWSSRERSLDHLTD</sequence>
<organism evidence="1 2">
    <name type="scientific">Nocardia cyriacigeorgica</name>
    <dbReference type="NCBI Taxonomy" id="135487"/>
    <lineage>
        <taxon>Bacteria</taxon>
        <taxon>Bacillati</taxon>
        <taxon>Actinomycetota</taxon>
        <taxon>Actinomycetes</taxon>
        <taxon>Mycobacteriales</taxon>
        <taxon>Nocardiaceae</taxon>
        <taxon>Nocardia</taxon>
    </lineage>
</organism>